<dbReference type="InterPro" id="IPR008030">
    <property type="entry name" value="NmrA-like"/>
</dbReference>
<feature type="domain" description="NmrA-like" evidence="3">
    <location>
        <begin position="3"/>
        <end position="253"/>
    </location>
</feature>
<dbReference type="PANTHER" id="PTHR42748:SF31">
    <property type="entry name" value="NMRA-LIKE DOMAIN-CONTAINING PROTEIN-RELATED"/>
    <property type="match status" value="1"/>
</dbReference>
<sequence>MSPTILVAGATGNTGRSVVETLSQLLDNKTALYNHTIVAITRSANEYAAQQLAKIPHLQVVELSWVDVTADWLREHNVVRAFIAPHLHISQFAQESAFNVAALDAGVKYVVRISTSATNMRPDSPVYYARAHWAIEAQLSSPEFESLQWTSLQPNGFSNFWFASSAAFVKHFRETGEQQPLKLMASKDAPIGIIDPYQIGVIAAHLLAHDDPSVHNKARYVLNGREDITGQQIVDMVEEYIGTKVDEVHYKEMTHVEQMAAAESPEYRNLILSIKHALDLAWEGKSSASTTSKEIVQLGLLKRTPAETFKTLLE</sequence>
<name>A0A8H4L7P0_9HYPO</name>
<dbReference type="EMBL" id="JAADYS010001426">
    <property type="protein sequence ID" value="KAF4463085.1"/>
    <property type="molecule type" value="Genomic_DNA"/>
</dbReference>
<dbReference type="OrthoDB" id="413314at2759"/>
<dbReference type="Gene3D" id="3.40.50.720">
    <property type="entry name" value="NAD(P)-binding Rossmann-like Domain"/>
    <property type="match status" value="1"/>
</dbReference>
<evidence type="ECO:0000256" key="2">
    <source>
        <dbReference type="ARBA" id="ARBA00022857"/>
    </source>
</evidence>
<keyword evidence="2" id="KW-0521">NADP</keyword>
<dbReference type="Proteomes" id="UP000554235">
    <property type="component" value="Unassembled WGS sequence"/>
</dbReference>
<dbReference type="SUPFAM" id="SSF51735">
    <property type="entry name" value="NAD(P)-binding Rossmann-fold domains"/>
    <property type="match status" value="1"/>
</dbReference>
<evidence type="ECO:0000313" key="4">
    <source>
        <dbReference type="EMBL" id="KAF4463085.1"/>
    </source>
</evidence>
<evidence type="ECO:0000313" key="5">
    <source>
        <dbReference type="Proteomes" id="UP000554235"/>
    </source>
</evidence>
<dbReference type="InterPro" id="IPR051164">
    <property type="entry name" value="NmrA-like_oxidored"/>
</dbReference>
<reference evidence="4 5" key="1">
    <citation type="submission" date="2020-01" db="EMBL/GenBank/DDBJ databases">
        <title>Identification and distribution of gene clusters putatively required for synthesis of sphingolipid metabolism inhibitors in phylogenetically diverse species of the filamentous fungus Fusarium.</title>
        <authorList>
            <person name="Kim H.-S."/>
            <person name="Busman M."/>
            <person name="Brown D.W."/>
            <person name="Divon H."/>
            <person name="Uhlig S."/>
            <person name="Proctor R.H."/>
        </authorList>
    </citation>
    <scope>NUCLEOTIDE SEQUENCE [LARGE SCALE GENOMIC DNA]</scope>
    <source>
        <strain evidence="4 5">NRRL 20459</strain>
    </source>
</reference>
<dbReference type="Pfam" id="PF05368">
    <property type="entry name" value="NmrA"/>
    <property type="match status" value="1"/>
</dbReference>
<dbReference type="AlphaFoldDB" id="A0A8H4L7P0"/>
<proteinExistence type="inferred from homology"/>
<gene>
    <name evidence="4" type="ORF">FALBO_10091</name>
</gene>
<dbReference type="GO" id="GO:0005634">
    <property type="term" value="C:nucleus"/>
    <property type="evidence" value="ECO:0007669"/>
    <property type="project" value="TreeGrafter"/>
</dbReference>
<comment type="caution">
    <text evidence="4">The sequence shown here is derived from an EMBL/GenBank/DDBJ whole genome shotgun (WGS) entry which is preliminary data.</text>
</comment>
<keyword evidence="5" id="KW-1185">Reference proteome</keyword>
<evidence type="ECO:0000256" key="1">
    <source>
        <dbReference type="ARBA" id="ARBA00006328"/>
    </source>
</evidence>
<accession>A0A8H4L7P0</accession>
<dbReference type="InterPro" id="IPR036291">
    <property type="entry name" value="NAD(P)-bd_dom_sf"/>
</dbReference>
<comment type="similarity">
    <text evidence="1">Belongs to the NmrA-type oxidoreductase family.</text>
</comment>
<dbReference type="PANTHER" id="PTHR42748">
    <property type="entry name" value="NITROGEN METABOLITE REPRESSION PROTEIN NMRA FAMILY MEMBER"/>
    <property type="match status" value="1"/>
</dbReference>
<dbReference type="Gene3D" id="3.90.25.10">
    <property type="entry name" value="UDP-galactose 4-epimerase, domain 1"/>
    <property type="match status" value="1"/>
</dbReference>
<organism evidence="4 5">
    <name type="scientific">Fusarium albosuccineum</name>
    <dbReference type="NCBI Taxonomy" id="1237068"/>
    <lineage>
        <taxon>Eukaryota</taxon>
        <taxon>Fungi</taxon>
        <taxon>Dikarya</taxon>
        <taxon>Ascomycota</taxon>
        <taxon>Pezizomycotina</taxon>
        <taxon>Sordariomycetes</taxon>
        <taxon>Hypocreomycetidae</taxon>
        <taxon>Hypocreales</taxon>
        <taxon>Nectriaceae</taxon>
        <taxon>Fusarium</taxon>
        <taxon>Fusarium decemcellulare species complex</taxon>
    </lineage>
</organism>
<protein>
    <recommendedName>
        <fullName evidence="3">NmrA-like domain-containing protein</fullName>
    </recommendedName>
</protein>
<evidence type="ECO:0000259" key="3">
    <source>
        <dbReference type="Pfam" id="PF05368"/>
    </source>
</evidence>